<keyword evidence="3" id="KW-1185">Reference proteome</keyword>
<dbReference type="PROSITE" id="PS51186">
    <property type="entry name" value="GNAT"/>
    <property type="match status" value="1"/>
</dbReference>
<evidence type="ECO:0000259" key="1">
    <source>
        <dbReference type="PROSITE" id="PS51186"/>
    </source>
</evidence>
<dbReference type="EMBL" id="SZNQ01000001">
    <property type="protein sequence ID" value="TKT01371.1"/>
    <property type="molecule type" value="Genomic_DNA"/>
</dbReference>
<dbReference type="Pfam" id="PF00583">
    <property type="entry name" value="Acetyltransf_1"/>
    <property type="match status" value="1"/>
</dbReference>
<dbReference type="GO" id="GO:0016747">
    <property type="term" value="F:acyltransferase activity, transferring groups other than amino-acyl groups"/>
    <property type="evidence" value="ECO:0007669"/>
    <property type="project" value="InterPro"/>
</dbReference>
<dbReference type="InterPro" id="IPR016181">
    <property type="entry name" value="Acyl_CoA_acyltransferase"/>
</dbReference>
<accession>A0A4U5WJS5</accession>
<dbReference type="OrthoDB" id="3376052at2"/>
<dbReference type="InterPro" id="IPR000182">
    <property type="entry name" value="GNAT_dom"/>
</dbReference>
<dbReference type="Gene3D" id="3.40.630.30">
    <property type="match status" value="1"/>
</dbReference>
<keyword evidence="2" id="KW-0808">Transferase</keyword>
<organism evidence="2 3">
    <name type="scientific">Streptomyces lasalocidi</name>
    <name type="common">Streptomyces lasaliensis</name>
    <dbReference type="NCBI Taxonomy" id="324833"/>
    <lineage>
        <taxon>Bacteria</taxon>
        <taxon>Bacillati</taxon>
        <taxon>Actinomycetota</taxon>
        <taxon>Actinomycetes</taxon>
        <taxon>Kitasatosporales</taxon>
        <taxon>Streptomycetaceae</taxon>
        <taxon>Streptomyces</taxon>
    </lineage>
</organism>
<dbReference type="AlphaFoldDB" id="A0A4U5WJS5"/>
<evidence type="ECO:0000313" key="3">
    <source>
        <dbReference type="Proteomes" id="UP000305929"/>
    </source>
</evidence>
<sequence>MQRPASLVPPGGGAGRTYRRLAGRVTAWNWPAACVAHTLVRRRTESDGGPLARSHLFRPVCIHLPNHLLSEVVATLRTVRHWINRFFRAPRPVPRPAAPDTPLTQVGAARLAAGVTDLRIVPVAADDAGALRDWQHVHNTIVPPAALPLDAVRARAGRNRLCNAYAGDVLVGCSTVRPPQGEEAVATVIARVLPEHRLRGLGTVLYDDGLAHARVLGAGAVETCVLAANEDGLAFALARGFAETDRYVLDGESDLWIDLRLSGWEHA</sequence>
<feature type="domain" description="N-acetyltransferase" evidence="1">
    <location>
        <begin position="118"/>
        <end position="262"/>
    </location>
</feature>
<evidence type="ECO:0000313" key="2">
    <source>
        <dbReference type="EMBL" id="TKT01371.1"/>
    </source>
</evidence>
<reference evidence="2 3" key="1">
    <citation type="submission" date="2019-04" db="EMBL/GenBank/DDBJ databases">
        <title>Streptomyces lasaliensis sp. nov., an Actinomycete isolated from soil which produces the polyether antibiotic lasalocid.</title>
        <authorList>
            <person name="Erwin G."/>
            <person name="Haber C."/>
        </authorList>
    </citation>
    <scope>NUCLEOTIDE SEQUENCE [LARGE SCALE GENOMIC DNA]</scope>
    <source>
        <strain evidence="2 3">X-537</strain>
    </source>
</reference>
<protein>
    <submittedName>
        <fullName evidence="2">GNAT family N-acetyltransferase</fullName>
    </submittedName>
</protein>
<proteinExistence type="predicted"/>
<dbReference type="CDD" id="cd04301">
    <property type="entry name" value="NAT_SF"/>
    <property type="match status" value="1"/>
</dbReference>
<dbReference type="SUPFAM" id="SSF55729">
    <property type="entry name" value="Acyl-CoA N-acyltransferases (Nat)"/>
    <property type="match status" value="1"/>
</dbReference>
<dbReference type="Proteomes" id="UP000305929">
    <property type="component" value="Unassembled WGS sequence"/>
</dbReference>
<name>A0A4U5WJS5_STRLS</name>
<comment type="caution">
    <text evidence="2">The sequence shown here is derived from an EMBL/GenBank/DDBJ whole genome shotgun (WGS) entry which is preliminary data.</text>
</comment>
<gene>
    <name evidence="2" type="ORF">E4U91_15425</name>
</gene>